<name>A0A8J6H750_TENMO</name>
<feature type="compositionally biased region" description="Polar residues" evidence="1">
    <location>
        <begin position="340"/>
        <end position="353"/>
    </location>
</feature>
<organism evidence="2 3">
    <name type="scientific">Tenebrio molitor</name>
    <name type="common">Yellow mealworm beetle</name>
    <dbReference type="NCBI Taxonomy" id="7067"/>
    <lineage>
        <taxon>Eukaryota</taxon>
        <taxon>Metazoa</taxon>
        <taxon>Ecdysozoa</taxon>
        <taxon>Arthropoda</taxon>
        <taxon>Hexapoda</taxon>
        <taxon>Insecta</taxon>
        <taxon>Pterygota</taxon>
        <taxon>Neoptera</taxon>
        <taxon>Endopterygota</taxon>
        <taxon>Coleoptera</taxon>
        <taxon>Polyphaga</taxon>
        <taxon>Cucujiformia</taxon>
        <taxon>Tenebrionidae</taxon>
        <taxon>Tenebrio</taxon>
    </lineage>
</organism>
<comment type="caution">
    <text evidence="2">The sequence shown here is derived from an EMBL/GenBank/DDBJ whole genome shotgun (WGS) entry which is preliminary data.</text>
</comment>
<proteinExistence type="predicted"/>
<feature type="compositionally biased region" description="Basic and acidic residues" evidence="1">
    <location>
        <begin position="354"/>
        <end position="373"/>
    </location>
</feature>
<reference evidence="2" key="2">
    <citation type="submission" date="2021-08" db="EMBL/GenBank/DDBJ databases">
        <authorList>
            <person name="Eriksson T."/>
        </authorList>
    </citation>
    <scope>NUCLEOTIDE SEQUENCE</scope>
    <source>
        <strain evidence="2">Stoneville</strain>
        <tissue evidence="2">Whole head</tissue>
    </source>
</reference>
<dbReference type="EMBL" id="JABDTM020028207">
    <property type="protein sequence ID" value="KAH0809325.1"/>
    <property type="molecule type" value="Genomic_DNA"/>
</dbReference>
<reference evidence="2" key="1">
    <citation type="journal article" date="2020" name="J Insects Food Feed">
        <title>The yellow mealworm (Tenebrio molitor) genome: a resource for the emerging insects as food and feed industry.</title>
        <authorList>
            <person name="Eriksson T."/>
            <person name="Andere A."/>
            <person name="Kelstrup H."/>
            <person name="Emery V."/>
            <person name="Picard C."/>
        </authorList>
    </citation>
    <scope>NUCLEOTIDE SEQUENCE</scope>
    <source>
        <strain evidence="2">Stoneville</strain>
        <tissue evidence="2">Whole head</tissue>
    </source>
</reference>
<evidence type="ECO:0000313" key="2">
    <source>
        <dbReference type="EMBL" id="KAH0809325.1"/>
    </source>
</evidence>
<keyword evidence="3" id="KW-1185">Reference proteome</keyword>
<dbReference type="AlphaFoldDB" id="A0A8J6H750"/>
<dbReference type="Proteomes" id="UP000719412">
    <property type="component" value="Unassembled WGS sequence"/>
</dbReference>
<sequence>MRARYVPLGFYNAVLTGTPQGSVRCPSTIRYVINYVDGADAGLRILHDVAYSVLMDCSHLLVDMRIVQHRPCLVEGPTRIGKPSSNSPDLIPVERDVFHAAALLSPIVRDLTLMLASYRGLGNDTFCRDDEGRFRVAQTGQVPQRNLAARREYGVPWCREAQTSQVPQTSLAINISARVGRGVSRGSIRGSRRLEIFSSRSEEREMFPVSLSACPLFLRLNHEVVGSVESEWCSIKPGMHLPAEIMAEVNSICASVMTFDEHLYRGGAVRTFEKCGAPQGSVFGPPLGPCAPTPTHTPERERTSRVHTRCKQHEIAQFNRSDETQQCRRGTSREPVGSGAFSSDTVALKTSSRAADRAIKSKIGQRQEVEDRNGAATDKNSTKHDSTRARMPFGIDNTPGGVTKQRNEIERVNHHGSTPTTDGDNESRTFENNNNSLIKSFIGCGRGSPLNGDIMANLIDFQFRPSRQKLLTCDQLLIEGVCGRDKSSGVWDFRRNYTSCCWSGRRFFGGGGARVFVVATRLSARLCGQVNTKRKLRRNLENGPVDRTSEEEARVDRRRLVPGGGRRRRDGTTEKTRTAFWIFSTSYIFLIRRIFLSIWRMGVVIIGLGRDMPRSWRFNGDHDSSSKGRRSWNTAADENQEIRRLFMESPYQNYKVSCISDIGSLIESANTALENI</sequence>
<gene>
    <name evidence="2" type="ORF">GEV33_013465</name>
</gene>
<protein>
    <submittedName>
        <fullName evidence="2">Uncharacterized protein</fullName>
    </submittedName>
</protein>
<evidence type="ECO:0000256" key="1">
    <source>
        <dbReference type="SAM" id="MobiDB-lite"/>
    </source>
</evidence>
<evidence type="ECO:0000313" key="3">
    <source>
        <dbReference type="Proteomes" id="UP000719412"/>
    </source>
</evidence>
<feature type="region of interest" description="Disordered" evidence="1">
    <location>
        <begin position="320"/>
        <end position="430"/>
    </location>
</feature>
<accession>A0A8J6H750</accession>